<dbReference type="Proteomes" id="UP000299102">
    <property type="component" value="Unassembled WGS sequence"/>
</dbReference>
<evidence type="ECO:0000313" key="2">
    <source>
        <dbReference type="Proteomes" id="UP000299102"/>
    </source>
</evidence>
<accession>A0A4C1T780</accession>
<organism evidence="1 2">
    <name type="scientific">Eumeta variegata</name>
    <name type="common">Bagworm moth</name>
    <name type="synonym">Eumeta japonica</name>
    <dbReference type="NCBI Taxonomy" id="151549"/>
    <lineage>
        <taxon>Eukaryota</taxon>
        <taxon>Metazoa</taxon>
        <taxon>Ecdysozoa</taxon>
        <taxon>Arthropoda</taxon>
        <taxon>Hexapoda</taxon>
        <taxon>Insecta</taxon>
        <taxon>Pterygota</taxon>
        <taxon>Neoptera</taxon>
        <taxon>Endopterygota</taxon>
        <taxon>Lepidoptera</taxon>
        <taxon>Glossata</taxon>
        <taxon>Ditrysia</taxon>
        <taxon>Tineoidea</taxon>
        <taxon>Psychidae</taxon>
        <taxon>Oiketicinae</taxon>
        <taxon>Eumeta</taxon>
    </lineage>
</organism>
<dbReference type="EMBL" id="BGZK01000039">
    <property type="protein sequence ID" value="GBP10272.1"/>
    <property type="molecule type" value="Genomic_DNA"/>
</dbReference>
<evidence type="ECO:0000313" key="1">
    <source>
        <dbReference type="EMBL" id="GBP10272.1"/>
    </source>
</evidence>
<reference evidence="1 2" key="1">
    <citation type="journal article" date="2019" name="Commun. Biol.">
        <title>The bagworm genome reveals a unique fibroin gene that provides high tensile strength.</title>
        <authorList>
            <person name="Kono N."/>
            <person name="Nakamura H."/>
            <person name="Ohtoshi R."/>
            <person name="Tomita M."/>
            <person name="Numata K."/>
            <person name="Arakawa K."/>
        </authorList>
    </citation>
    <scope>NUCLEOTIDE SEQUENCE [LARGE SCALE GENOMIC DNA]</scope>
</reference>
<name>A0A4C1T780_EUMVA</name>
<dbReference type="AlphaFoldDB" id="A0A4C1T780"/>
<keyword evidence="2" id="KW-1185">Reference proteome</keyword>
<sequence>MINVREMQKRSFDFLVLYDRSVLTLLGPSRALRERRHREKHDKVPRAGHVRNKVSQNANVLSDYLKRDARSQRYFRPTAESPLHNRVASRRWSSVNWNFRNGVVREITLFESLSGTGTSSAGAPHFSHPLEDFSAVTRISTDKQYRKPFVWRILFSETSAYNISISGAGAITVYDVARHAVST</sequence>
<gene>
    <name evidence="1" type="ORF">EVAR_77657_1</name>
</gene>
<proteinExistence type="predicted"/>
<comment type="caution">
    <text evidence="1">The sequence shown here is derived from an EMBL/GenBank/DDBJ whole genome shotgun (WGS) entry which is preliminary data.</text>
</comment>
<protein>
    <submittedName>
        <fullName evidence="1">Uncharacterized protein</fullName>
    </submittedName>
</protein>